<sequence length="205" mass="23255">MIERLATNLGRNDEEPNIELAEELVKNEDAEGIKEIVGGLTQKKAIANDSIKVLYEIGERNPKLIRDYADDFLNLLTSSNNRLVWGAMTALNTIAEEVPSAIFTQIDKVISAYKNGSVITIDNSMSVFAKVCMADKRYEVAIFPMLMEHLRTCRAKEIPQHAERISICINSDNKTEFLKVLEERKDELSISQLKRVQKLIKDLEK</sequence>
<dbReference type="EMBL" id="JAUSUR010000005">
    <property type="protein sequence ID" value="MDQ0362010.1"/>
    <property type="molecule type" value="Genomic_DNA"/>
</dbReference>
<dbReference type="RefSeq" id="WP_307409238.1">
    <property type="nucleotide sequence ID" value="NZ_JAUSUR010000005.1"/>
</dbReference>
<accession>A0ABU0E5C6</accession>
<evidence type="ECO:0000313" key="1">
    <source>
        <dbReference type="EMBL" id="MDQ0362010.1"/>
    </source>
</evidence>
<evidence type="ECO:0000313" key="2">
    <source>
        <dbReference type="Proteomes" id="UP001230220"/>
    </source>
</evidence>
<dbReference type="InterPro" id="IPR011989">
    <property type="entry name" value="ARM-like"/>
</dbReference>
<keyword evidence="2" id="KW-1185">Reference proteome</keyword>
<dbReference type="InterPro" id="IPR016024">
    <property type="entry name" value="ARM-type_fold"/>
</dbReference>
<proteinExistence type="predicted"/>
<protein>
    <recommendedName>
        <fullName evidence="3">HEAT repeat domain-containing protein</fullName>
    </recommendedName>
</protein>
<evidence type="ECO:0008006" key="3">
    <source>
        <dbReference type="Google" id="ProtNLM"/>
    </source>
</evidence>
<dbReference type="SUPFAM" id="SSF48371">
    <property type="entry name" value="ARM repeat"/>
    <property type="match status" value="1"/>
</dbReference>
<dbReference type="Proteomes" id="UP001230220">
    <property type="component" value="Unassembled WGS sequence"/>
</dbReference>
<gene>
    <name evidence="1" type="ORF">J2S15_002763</name>
</gene>
<comment type="caution">
    <text evidence="1">The sequence shown here is derived from an EMBL/GenBank/DDBJ whole genome shotgun (WGS) entry which is preliminary data.</text>
</comment>
<organism evidence="1 2">
    <name type="scientific">Breznakia pachnodae</name>
    <dbReference type="NCBI Taxonomy" id="265178"/>
    <lineage>
        <taxon>Bacteria</taxon>
        <taxon>Bacillati</taxon>
        <taxon>Bacillota</taxon>
        <taxon>Erysipelotrichia</taxon>
        <taxon>Erysipelotrichales</taxon>
        <taxon>Erysipelotrichaceae</taxon>
        <taxon>Breznakia</taxon>
    </lineage>
</organism>
<dbReference type="Gene3D" id="1.25.10.10">
    <property type="entry name" value="Leucine-rich Repeat Variant"/>
    <property type="match status" value="1"/>
</dbReference>
<name>A0ABU0E5C6_9FIRM</name>
<reference evidence="1 2" key="1">
    <citation type="submission" date="2023-07" db="EMBL/GenBank/DDBJ databases">
        <title>Genomic Encyclopedia of Type Strains, Phase IV (KMG-IV): sequencing the most valuable type-strain genomes for metagenomic binning, comparative biology and taxonomic classification.</title>
        <authorList>
            <person name="Goeker M."/>
        </authorList>
    </citation>
    <scope>NUCLEOTIDE SEQUENCE [LARGE SCALE GENOMIC DNA]</scope>
    <source>
        <strain evidence="1 2">DSM 16784</strain>
    </source>
</reference>